<dbReference type="GO" id="GO:0009279">
    <property type="term" value="C:cell outer membrane"/>
    <property type="evidence" value="ECO:0007669"/>
    <property type="project" value="UniProtKB-SubCell"/>
</dbReference>
<evidence type="ECO:0000256" key="1">
    <source>
        <dbReference type="ARBA" id="ARBA00004442"/>
    </source>
</evidence>
<dbReference type="SUPFAM" id="SSF56954">
    <property type="entry name" value="Outer membrane efflux proteins (OEP)"/>
    <property type="match status" value="1"/>
</dbReference>
<feature type="signal peptide" evidence="9">
    <location>
        <begin position="1"/>
        <end position="36"/>
    </location>
</feature>
<protein>
    <submittedName>
        <fullName evidence="10">Uncharacterized protein</fullName>
    </submittedName>
</protein>
<dbReference type="GO" id="GO:0015288">
    <property type="term" value="F:porin activity"/>
    <property type="evidence" value="ECO:0007669"/>
    <property type="project" value="TreeGrafter"/>
</dbReference>
<accession>A0A7Y8L0I7</accession>
<feature type="region of interest" description="Disordered" evidence="8">
    <location>
        <begin position="368"/>
        <end position="425"/>
    </location>
</feature>
<keyword evidence="4" id="KW-1134">Transmembrane beta strand</keyword>
<reference evidence="10 11" key="1">
    <citation type="submission" date="2019-09" db="EMBL/GenBank/DDBJ databases">
        <title>Hydrogenophaga aromatica sp. nov., isolated from a para-xylene-degrading enrichment culture.</title>
        <authorList>
            <person name="Tancsics A."/>
            <person name="Banerjee S."/>
        </authorList>
    </citation>
    <scope>NUCLEOTIDE SEQUENCE [LARGE SCALE GENOMIC DNA]</scope>
    <source>
        <strain evidence="10 11">D2P1</strain>
    </source>
</reference>
<dbReference type="Pfam" id="PF02321">
    <property type="entry name" value="OEP"/>
    <property type="match status" value="2"/>
</dbReference>
<evidence type="ECO:0000256" key="3">
    <source>
        <dbReference type="ARBA" id="ARBA00022448"/>
    </source>
</evidence>
<name>A0A7Y8L0I7_9BURK</name>
<keyword evidence="3" id="KW-0813">Transport</keyword>
<dbReference type="PANTHER" id="PTHR30026:SF20">
    <property type="entry name" value="OUTER MEMBRANE PROTEIN TOLC"/>
    <property type="match status" value="1"/>
</dbReference>
<dbReference type="Proteomes" id="UP000545507">
    <property type="component" value="Unassembled WGS sequence"/>
</dbReference>
<comment type="similarity">
    <text evidence="2">Belongs to the outer membrane factor (OMF) (TC 1.B.17) family.</text>
</comment>
<keyword evidence="7" id="KW-0998">Cell outer membrane</keyword>
<comment type="subcellular location">
    <subcellularLocation>
        <location evidence="1">Cell outer membrane</location>
    </subcellularLocation>
</comment>
<dbReference type="GO" id="GO:0015562">
    <property type="term" value="F:efflux transmembrane transporter activity"/>
    <property type="evidence" value="ECO:0007669"/>
    <property type="project" value="InterPro"/>
</dbReference>
<gene>
    <name evidence="10" type="ORF">F3K02_23565</name>
</gene>
<dbReference type="AlphaFoldDB" id="A0A7Y8L0I7"/>
<keyword evidence="6" id="KW-0472">Membrane</keyword>
<dbReference type="EMBL" id="VYGV01000026">
    <property type="protein sequence ID" value="NWF48208.1"/>
    <property type="molecule type" value="Genomic_DNA"/>
</dbReference>
<proteinExistence type="inferred from homology"/>
<evidence type="ECO:0000256" key="7">
    <source>
        <dbReference type="ARBA" id="ARBA00023237"/>
    </source>
</evidence>
<evidence type="ECO:0000256" key="2">
    <source>
        <dbReference type="ARBA" id="ARBA00007613"/>
    </source>
</evidence>
<dbReference type="InterPro" id="IPR051906">
    <property type="entry name" value="TolC-like"/>
</dbReference>
<evidence type="ECO:0000256" key="8">
    <source>
        <dbReference type="SAM" id="MobiDB-lite"/>
    </source>
</evidence>
<dbReference type="InterPro" id="IPR003423">
    <property type="entry name" value="OMP_efflux"/>
</dbReference>
<dbReference type="GO" id="GO:1990281">
    <property type="term" value="C:efflux pump complex"/>
    <property type="evidence" value="ECO:0007669"/>
    <property type="project" value="TreeGrafter"/>
</dbReference>
<keyword evidence="5" id="KW-0812">Transmembrane</keyword>
<organism evidence="10 11">
    <name type="scientific">Hydrogenophaga aromaticivorans</name>
    <dbReference type="NCBI Taxonomy" id="2610898"/>
    <lineage>
        <taxon>Bacteria</taxon>
        <taxon>Pseudomonadati</taxon>
        <taxon>Pseudomonadota</taxon>
        <taxon>Betaproteobacteria</taxon>
        <taxon>Burkholderiales</taxon>
        <taxon>Comamonadaceae</taxon>
        <taxon>Hydrogenophaga</taxon>
    </lineage>
</organism>
<keyword evidence="11" id="KW-1185">Reference proteome</keyword>
<evidence type="ECO:0000256" key="4">
    <source>
        <dbReference type="ARBA" id="ARBA00022452"/>
    </source>
</evidence>
<sequence>MEVNPIRPSTRSAQRRMRLICLSVALAWVAPAGAEALDLARAYEAARLNDPTFRAAIAALDAGREEKILGRAQLLPSIAATYTTNRNTTRSTQGQVTASTEATQTSTATSTSTITNDRLQTASAFTGPLSGQPRESQRRVTDSDAATQTDSTGHSTVDETEIETNKFRDTTTALQLRQPLINFGAMAGYRQGKALSAASEARFRSQQQELMVRVAEVYAGALFAEESRRLALTQLVTLNEQQTTNERMLSSGEGTQTDVLETRAKRALAEAQLIEAEDALLVARNRLIAMTGVRATSFAPLKTDIVTTSTLASTPEDWHGLAMTQNGLLEALRYQVEAAHQEVNKAESGHYPRLDLVASVRRENFRSNVNPISNTTTSVGDSSSTSTTTGSTSSVSTGSAPLLNESSNSNFTTTSNSAATSSSRFNAEQNLATRRRTTNHVVGVELNVPLFSGGAVSARTRQVAARLIQAQAEMDARVDEVLLELNRQLRLQQSTTLRVQALEQAVESGRIAVDATIKSTAAGVRTNLDVLNARERLVTAERELADARYAHLLAFLRLRFNAGVLTEDDLMQLAGR</sequence>
<dbReference type="Gene3D" id="1.20.1600.10">
    <property type="entry name" value="Outer membrane efflux proteins (OEP)"/>
    <property type="match status" value="1"/>
</dbReference>
<feature type="region of interest" description="Disordered" evidence="8">
    <location>
        <begin position="85"/>
        <end position="158"/>
    </location>
</feature>
<comment type="caution">
    <text evidence="10">The sequence shown here is derived from an EMBL/GenBank/DDBJ whole genome shotgun (WGS) entry which is preliminary data.</text>
</comment>
<feature type="chain" id="PRO_5031420705" evidence="9">
    <location>
        <begin position="37"/>
        <end position="576"/>
    </location>
</feature>
<keyword evidence="9" id="KW-0732">Signal</keyword>
<feature type="compositionally biased region" description="Low complexity" evidence="8">
    <location>
        <begin position="143"/>
        <end position="152"/>
    </location>
</feature>
<dbReference type="RefSeq" id="WP_177138672.1">
    <property type="nucleotide sequence ID" value="NZ_VYGV01000026.1"/>
</dbReference>
<evidence type="ECO:0000256" key="6">
    <source>
        <dbReference type="ARBA" id="ARBA00023136"/>
    </source>
</evidence>
<evidence type="ECO:0000313" key="10">
    <source>
        <dbReference type="EMBL" id="NWF48208.1"/>
    </source>
</evidence>
<feature type="compositionally biased region" description="Low complexity" evidence="8">
    <location>
        <begin position="406"/>
        <end position="425"/>
    </location>
</feature>
<feature type="compositionally biased region" description="Low complexity" evidence="8">
    <location>
        <begin position="375"/>
        <end position="399"/>
    </location>
</feature>
<evidence type="ECO:0000256" key="5">
    <source>
        <dbReference type="ARBA" id="ARBA00022692"/>
    </source>
</evidence>
<feature type="compositionally biased region" description="Low complexity" evidence="8">
    <location>
        <begin position="85"/>
        <end position="115"/>
    </location>
</feature>
<evidence type="ECO:0000313" key="11">
    <source>
        <dbReference type="Proteomes" id="UP000545507"/>
    </source>
</evidence>
<evidence type="ECO:0000256" key="9">
    <source>
        <dbReference type="SAM" id="SignalP"/>
    </source>
</evidence>
<dbReference type="PANTHER" id="PTHR30026">
    <property type="entry name" value="OUTER MEMBRANE PROTEIN TOLC"/>
    <property type="match status" value="1"/>
</dbReference>